<dbReference type="SUPFAM" id="SSF54427">
    <property type="entry name" value="NTF2-like"/>
    <property type="match status" value="1"/>
</dbReference>
<dbReference type="OrthoDB" id="5768302at2"/>
<gene>
    <name evidence="1" type="ORF">A10D4_05147</name>
</gene>
<evidence type="ECO:0000313" key="1">
    <source>
        <dbReference type="EMBL" id="EKE84427.1"/>
    </source>
</evidence>
<dbReference type="EMBL" id="AMRG01000005">
    <property type="protein sequence ID" value="EKE84427.1"/>
    <property type="molecule type" value="Genomic_DNA"/>
</dbReference>
<evidence type="ECO:0000313" key="2">
    <source>
        <dbReference type="Proteomes" id="UP000014115"/>
    </source>
</evidence>
<name>K2KCM4_9GAMM</name>
<accession>K2KCM4</accession>
<dbReference type="STRING" id="740709.A10D4_05147"/>
<evidence type="ECO:0008006" key="3">
    <source>
        <dbReference type="Google" id="ProtNLM"/>
    </source>
</evidence>
<dbReference type="PATRIC" id="fig|740709.3.peg.1049"/>
<reference evidence="1 2" key="1">
    <citation type="journal article" date="2012" name="J. Bacteriol.">
        <title>Genome Sequence of Idiomarina xiamenensis Type Strain 10-D-4.</title>
        <authorList>
            <person name="Lai Q."/>
            <person name="Wang L."/>
            <person name="Wang W."/>
            <person name="Shao Z."/>
        </authorList>
    </citation>
    <scope>NUCLEOTIDE SEQUENCE [LARGE SCALE GENOMIC DNA]</scope>
    <source>
        <strain evidence="1 2">10-D-4</strain>
    </source>
</reference>
<organism evidence="1 2">
    <name type="scientific">Idiomarina xiamenensis 10-D-4</name>
    <dbReference type="NCBI Taxonomy" id="740709"/>
    <lineage>
        <taxon>Bacteria</taxon>
        <taxon>Pseudomonadati</taxon>
        <taxon>Pseudomonadota</taxon>
        <taxon>Gammaproteobacteria</taxon>
        <taxon>Alteromonadales</taxon>
        <taxon>Idiomarinaceae</taxon>
        <taxon>Idiomarina</taxon>
    </lineage>
</organism>
<dbReference type="eggNOG" id="ENOG5032RWZ">
    <property type="taxonomic scope" value="Bacteria"/>
</dbReference>
<dbReference type="InterPro" id="IPR032710">
    <property type="entry name" value="NTF2-like_dom_sf"/>
</dbReference>
<dbReference type="Proteomes" id="UP000014115">
    <property type="component" value="Unassembled WGS sequence"/>
</dbReference>
<proteinExistence type="predicted"/>
<comment type="caution">
    <text evidence="1">The sequence shown here is derived from an EMBL/GenBank/DDBJ whole genome shotgun (WGS) entry which is preliminary data.</text>
</comment>
<protein>
    <recommendedName>
        <fullName evidence="3">DUF4440 domain-containing protein</fullName>
    </recommendedName>
</protein>
<sequence>MQAVKAEGLIAEDDVDTWYKADDIQIRFYDNVALLTFILIAQPSAADQAAQRFFNSGVLVQRDGHWQAVNWQATVAH</sequence>
<dbReference type="AlphaFoldDB" id="K2KCM4"/>
<keyword evidence="2" id="KW-1185">Reference proteome</keyword>
<dbReference type="RefSeq" id="WP_008488157.1">
    <property type="nucleotide sequence ID" value="NZ_AMRG01000005.1"/>
</dbReference>
<dbReference type="Gene3D" id="3.10.450.50">
    <property type="match status" value="1"/>
</dbReference>